<dbReference type="InterPro" id="IPR019251">
    <property type="entry name" value="DUF2231_TM"/>
</dbReference>
<evidence type="ECO:0000256" key="6">
    <source>
        <dbReference type="SAM" id="Phobius"/>
    </source>
</evidence>
<sequence length="310" mass="31823">MSTVSTGAKLLRSALPDPERPGRVLGAMGRLEQAGSLDGVIETVRKAVRAVPLGRFRDGLHGRWLGHPVHPLMVQVPIGAWMSSAVLDWTPGGGRASGLLVAAGLAGAVPAAAAGLVDWAELEPSQARVGLAHLALTSTAVACYTASLGARLTRRPVRGRAYALAGLTAVAAAGAIGGHLAYRQAAGANHAEVVPRLVPPGWHAVGPLSELPEGQPVRRMVGEVALVVVRGADGEVRALADQCSHLGGPLSQGAVEDDCVRCPWHGSRFRLADGWNVAGPATAAQPAFEARVADGGQVQVRLRTSPAAGH</sequence>
<dbReference type="Pfam" id="PF09990">
    <property type="entry name" value="DUF2231"/>
    <property type="match status" value="1"/>
</dbReference>
<dbReference type="EMBL" id="FNIE01000011">
    <property type="protein sequence ID" value="SDO63565.1"/>
    <property type="molecule type" value="Genomic_DNA"/>
</dbReference>
<keyword evidence="4" id="KW-0408">Iron</keyword>
<dbReference type="Pfam" id="PF00355">
    <property type="entry name" value="Rieske"/>
    <property type="match status" value="1"/>
</dbReference>
<dbReference type="PANTHER" id="PTHR21266:SF60">
    <property type="entry name" value="3-KETOSTEROID-9-ALPHA-MONOOXYGENASE, OXYGENASE COMPONENT"/>
    <property type="match status" value="1"/>
</dbReference>
<evidence type="ECO:0000256" key="5">
    <source>
        <dbReference type="ARBA" id="ARBA00023014"/>
    </source>
</evidence>
<evidence type="ECO:0000256" key="2">
    <source>
        <dbReference type="ARBA" id="ARBA00022723"/>
    </source>
</evidence>
<dbReference type="InterPro" id="IPR036922">
    <property type="entry name" value="Rieske_2Fe-2S_sf"/>
</dbReference>
<evidence type="ECO:0000256" key="4">
    <source>
        <dbReference type="ARBA" id="ARBA00023004"/>
    </source>
</evidence>
<feature type="transmembrane region" description="Helical" evidence="6">
    <location>
        <begin position="162"/>
        <end position="182"/>
    </location>
</feature>
<dbReference type="GO" id="GO:0004497">
    <property type="term" value="F:monooxygenase activity"/>
    <property type="evidence" value="ECO:0007669"/>
    <property type="project" value="UniProtKB-ARBA"/>
</dbReference>
<dbReference type="InterPro" id="IPR017941">
    <property type="entry name" value="Rieske_2Fe-2S"/>
</dbReference>
<evidence type="ECO:0000259" key="7">
    <source>
        <dbReference type="PROSITE" id="PS51296"/>
    </source>
</evidence>
<evidence type="ECO:0000256" key="3">
    <source>
        <dbReference type="ARBA" id="ARBA00023002"/>
    </source>
</evidence>
<keyword evidence="6" id="KW-0472">Membrane</keyword>
<dbReference type="CDD" id="cd03467">
    <property type="entry name" value="Rieske"/>
    <property type="match status" value="1"/>
</dbReference>
<dbReference type="PROSITE" id="PS51296">
    <property type="entry name" value="RIESKE"/>
    <property type="match status" value="1"/>
</dbReference>
<dbReference type="InterPro" id="IPR050584">
    <property type="entry name" value="Cholesterol_7-desaturase"/>
</dbReference>
<feature type="transmembrane region" description="Helical" evidence="6">
    <location>
        <begin position="99"/>
        <end position="117"/>
    </location>
</feature>
<keyword evidence="6" id="KW-1133">Transmembrane helix</keyword>
<keyword evidence="8" id="KW-0223">Dioxygenase</keyword>
<evidence type="ECO:0000313" key="8">
    <source>
        <dbReference type="EMBL" id="SDO63565.1"/>
    </source>
</evidence>
<dbReference type="SUPFAM" id="SSF50022">
    <property type="entry name" value="ISP domain"/>
    <property type="match status" value="1"/>
</dbReference>
<dbReference type="GO" id="GO:0051213">
    <property type="term" value="F:dioxygenase activity"/>
    <property type="evidence" value="ECO:0007669"/>
    <property type="project" value="UniProtKB-KW"/>
</dbReference>
<keyword evidence="2" id="KW-0479">Metal-binding</keyword>
<protein>
    <submittedName>
        <fullName evidence="8">Ferredoxin subunit of nitrite reductase or a ring-hydroxylating dioxygenase</fullName>
    </submittedName>
</protein>
<dbReference type="PANTHER" id="PTHR21266">
    <property type="entry name" value="IRON-SULFUR DOMAIN CONTAINING PROTEIN"/>
    <property type="match status" value="1"/>
</dbReference>
<reference evidence="8 9" key="1">
    <citation type="submission" date="2016-10" db="EMBL/GenBank/DDBJ databases">
        <authorList>
            <person name="de Groot N.N."/>
        </authorList>
    </citation>
    <scope>NUCLEOTIDE SEQUENCE [LARGE SCALE GENOMIC DNA]</scope>
    <source>
        <strain evidence="8 9">CGMCC 4.2022</strain>
    </source>
</reference>
<dbReference type="GO" id="GO:0016705">
    <property type="term" value="F:oxidoreductase activity, acting on paired donors, with incorporation or reduction of molecular oxygen"/>
    <property type="evidence" value="ECO:0007669"/>
    <property type="project" value="UniProtKB-ARBA"/>
</dbReference>
<dbReference type="STRING" id="310781.SAMN05216259_11193"/>
<feature type="transmembrane region" description="Helical" evidence="6">
    <location>
        <begin position="129"/>
        <end position="150"/>
    </location>
</feature>
<proteinExistence type="predicted"/>
<keyword evidence="3" id="KW-0560">Oxidoreductase</keyword>
<keyword evidence="9" id="KW-1185">Reference proteome</keyword>
<name>A0A1H0L641_9ACTN</name>
<evidence type="ECO:0000256" key="1">
    <source>
        <dbReference type="ARBA" id="ARBA00022714"/>
    </source>
</evidence>
<feature type="domain" description="Rieske" evidence="7">
    <location>
        <begin position="203"/>
        <end position="299"/>
    </location>
</feature>
<dbReference type="GO" id="GO:0046872">
    <property type="term" value="F:metal ion binding"/>
    <property type="evidence" value="ECO:0007669"/>
    <property type="project" value="UniProtKB-KW"/>
</dbReference>
<accession>A0A1H0L641</accession>
<keyword evidence="6" id="KW-0812">Transmembrane</keyword>
<dbReference type="RefSeq" id="WP_407639717.1">
    <property type="nucleotide sequence ID" value="NZ_FNIE01000011.1"/>
</dbReference>
<dbReference type="Proteomes" id="UP000199341">
    <property type="component" value="Unassembled WGS sequence"/>
</dbReference>
<keyword evidence="5" id="KW-0411">Iron-sulfur</keyword>
<dbReference type="GO" id="GO:0051537">
    <property type="term" value="F:2 iron, 2 sulfur cluster binding"/>
    <property type="evidence" value="ECO:0007669"/>
    <property type="project" value="UniProtKB-KW"/>
</dbReference>
<dbReference type="AlphaFoldDB" id="A0A1H0L641"/>
<keyword evidence="1" id="KW-0001">2Fe-2S</keyword>
<organism evidence="8 9">
    <name type="scientific">Actinacidiphila guanduensis</name>
    <dbReference type="NCBI Taxonomy" id="310781"/>
    <lineage>
        <taxon>Bacteria</taxon>
        <taxon>Bacillati</taxon>
        <taxon>Actinomycetota</taxon>
        <taxon>Actinomycetes</taxon>
        <taxon>Kitasatosporales</taxon>
        <taxon>Streptomycetaceae</taxon>
        <taxon>Actinacidiphila</taxon>
    </lineage>
</organism>
<evidence type="ECO:0000313" key="9">
    <source>
        <dbReference type="Proteomes" id="UP000199341"/>
    </source>
</evidence>
<dbReference type="Gene3D" id="2.102.10.10">
    <property type="entry name" value="Rieske [2Fe-2S] iron-sulphur domain"/>
    <property type="match status" value="1"/>
</dbReference>
<gene>
    <name evidence="8" type="ORF">SAMN05216259_11193</name>
</gene>